<dbReference type="AlphaFoldDB" id="A0A1H4CIK4"/>
<sequence>MSVRYRVTPRIKIARPKPRPPRPQKKVFTVSTKMTSRELVVKTLQKLYNIEINSTNEDFEVKVDSYRLEFEMSKDGCYDIRYSSFNWSKAVDEMAKEIESEYRGMLQDYIYNAVKAKAEEKGLALEQETVQKNQAIVLTFNLNG</sequence>
<gene>
    <name evidence="1" type="ORF">SAMN05660909_02660</name>
</gene>
<protein>
    <recommendedName>
        <fullName evidence="3">DUF1257 domain-containing protein</fullName>
    </recommendedName>
</protein>
<evidence type="ECO:0008006" key="3">
    <source>
        <dbReference type="Google" id="ProtNLM"/>
    </source>
</evidence>
<accession>A0A1H4CIK4</accession>
<dbReference type="STRING" id="408074.SAMN05660909_02660"/>
<dbReference type="RefSeq" id="WP_139170149.1">
    <property type="nucleotide sequence ID" value="NZ_BKAT01000007.1"/>
</dbReference>
<dbReference type="Proteomes" id="UP000199656">
    <property type="component" value="Unassembled WGS sequence"/>
</dbReference>
<reference evidence="2" key="1">
    <citation type="submission" date="2016-10" db="EMBL/GenBank/DDBJ databases">
        <authorList>
            <person name="Varghese N."/>
            <person name="Submissions S."/>
        </authorList>
    </citation>
    <scope>NUCLEOTIDE SEQUENCE [LARGE SCALE GENOMIC DNA]</scope>
    <source>
        <strain evidence="2">DSM 23920</strain>
    </source>
</reference>
<proteinExistence type="predicted"/>
<dbReference type="EMBL" id="FNRL01000010">
    <property type="protein sequence ID" value="SEA60184.1"/>
    <property type="molecule type" value="Genomic_DNA"/>
</dbReference>
<name>A0A1H4CIK4_9BACT</name>
<evidence type="ECO:0000313" key="2">
    <source>
        <dbReference type="Proteomes" id="UP000199656"/>
    </source>
</evidence>
<evidence type="ECO:0000313" key="1">
    <source>
        <dbReference type="EMBL" id="SEA60184.1"/>
    </source>
</evidence>
<keyword evidence="2" id="KW-1185">Reference proteome</keyword>
<organism evidence="1 2">
    <name type="scientific">Chitinophaga terrae</name>
    <name type="common">ex Kim and Jung 2007</name>
    <dbReference type="NCBI Taxonomy" id="408074"/>
    <lineage>
        <taxon>Bacteria</taxon>
        <taxon>Pseudomonadati</taxon>
        <taxon>Bacteroidota</taxon>
        <taxon>Chitinophagia</taxon>
        <taxon>Chitinophagales</taxon>
        <taxon>Chitinophagaceae</taxon>
        <taxon>Chitinophaga</taxon>
    </lineage>
</organism>